<dbReference type="Pfam" id="PF10396">
    <property type="entry name" value="TrmE_N"/>
    <property type="match status" value="1"/>
</dbReference>
<keyword evidence="5 10" id="KW-0547">Nucleotide-binding</keyword>
<keyword evidence="2 10" id="KW-0963">Cytoplasm</keyword>
<keyword evidence="7 10" id="KW-0460">Magnesium</keyword>
<dbReference type="GO" id="GO:0002098">
    <property type="term" value="P:tRNA wobble uridine modification"/>
    <property type="evidence" value="ECO:0007669"/>
    <property type="project" value="TreeGrafter"/>
</dbReference>
<dbReference type="InterPro" id="IPR018948">
    <property type="entry name" value="GTP-bd_TrmE_N"/>
</dbReference>
<protein>
    <recommendedName>
        <fullName evidence="10">tRNA modification GTPase MnmE</fullName>
        <ecNumber evidence="10">3.6.-.-</ecNumber>
    </recommendedName>
</protein>
<comment type="caution">
    <text evidence="10">Lacks conserved residue(s) required for the propagation of feature annotation.</text>
</comment>
<dbReference type="Gene3D" id="3.30.1360.120">
    <property type="entry name" value="Probable tRNA modification gtpase trme, domain 1"/>
    <property type="match status" value="1"/>
</dbReference>
<evidence type="ECO:0000256" key="9">
    <source>
        <dbReference type="ARBA" id="ARBA00023134"/>
    </source>
</evidence>
<feature type="binding site" evidence="10">
    <location>
        <begin position="247"/>
        <end position="253"/>
    </location>
    <ligand>
        <name>GTP</name>
        <dbReference type="ChEBI" id="CHEBI:37565"/>
    </ligand>
</feature>
<dbReference type="Pfam" id="PF01926">
    <property type="entry name" value="MMR_HSR1"/>
    <property type="match status" value="1"/>
</dbReference>
<dbReference type="CDD" id="cd14858">
    <property type="entry name" value="TrmE_N"/>
    <property type="match status" value="1"/>
</dbReference>
<evidence type="ECO:0000313" key="13">
    <source>
        <dbReference type="EMBL" id="RNL56439.1"/>
    </source>
</evidence>
<dbReference type="Proteomes" id="UP000274046">
    <property type="component" value="Unassembled WGS sequence"/>
</dbReference>
<dbReference type="EC" id="3.6.-.-" evidence="10"/>
<reference evidence="13 14" key="1">
    <citation type="submission" date="2018-10" db="EMBL/GenBank/DDBJ databases">
        <title>Genome sequencing of Pedobacter jejuensis TNB23.</title>
        <authorList>
            <person name="Cho Y.-J."/>
            <person name="Cho A."/>
            <person name="Kim O.-S."/>
        </authorList>
    </citation>
    <scope>NUCLEOTIDE SEQUENCE [LARGE SCALE GENOMIC DNA]</scope>
    <source>
        <strain evidence="13 14">TNB23</strain>
    </source>
</reference>
<comment type="similarity">
    <text evidence="1 10 11">Belongs to the TRAFAC class TrmE-Era-EngA-EngB-Septin-like GTPase superfamily. TrmE GTPase family.</text>
</comment>
<dbReference type="InterPro" id="IPR027368">
    <property type="entry name" value="MnmE_dom2"/>
</dbReference>
<sequence>MNHQDTIIALSTPQGSGAIGVIRLSGPDAIALANSVFSGKDLEKQDSHTLHFGLIKDGEQIVDEVVAGLFVAPKSYTKENVVEISCHGSNYIIQQIISLLISKGARAAKPGEFTLRAFLNGAFDLSQAEAVADLIASNSKASHDVAMQQMRGGFAHELKALREQLIQFASMIELELDFAEEDVEFANREQLRNLVTKINHVLNRLISSFEMGNVIKNGVPIVIAGKPNVGKSTLLNALLNEERAIVSDIAGTTRDTIEDELTIGGIVFRFIDTAGIRDTADVIEALGVERTLEKMKQAKLIIYMADAAQSIADIEEQVRGLRQLAIPYLILVNKADLLSPTQREAFKKLDVVFISAKDKLGIDELKETLLAQVNLHHINTSETLVTNIRHVEALKQTENALQRVLANVDNPVTSDFLAMDIKQALHYLGEITGTVTTDDLLENIFTKFCIGK</sequence>
<gene>
    <name evidence="10 13" type="primary">mnmE</name>
    <name evidence="10" type="synonym">trmE</name>
    <name evidence="13" type="ORF">D7004_00695</name>
</gene>
<feature type="binding site" evidence="10">
    <location>
        <position position="247"/>
    </location>
    <ligand>
        <name>K(+)</name>
        <dbReference type="ChEBI" id="CHEBI:29103"/>
    </ligand>
</feature>
<feature type="binding site" evidence="10">
    <location>
        <position position="252"/>
    </location>
    <ligand>
        <name>K(+)</name>
        <dbReference type="ChEBI" id="CHEBI:29103"/>
    </ligand>
</feature>
<dbReference type="GO" id="GO:0030488">
    <property type="term" value="P:tRNA methylation"/>
    <property type="evidence" value="ECO:0007669"/>
    <property type="project" value="TreeGrafter"/>
</dbReference>
<evidence type="ECO:0000313" key="14">
    <source>
        <dbReference type="Proteomes" id="UP000274046"/>
    </source>
</evidence>
<feature type="binding site" evidence="10">
    <location>
        <position position="232"/>
    </location>
    <ligand>
        <name>Mg(2+)</name>
        <dbReference type="ChEBI" id="CHEBI:18420"/>
    </ligand>
</feature>
<dbReference type="PANTHER" id="PTHR42714:SF2">
    <property type="entry name" value="TRNA MODIFICATION GTPASE GTPBP3, MITOCHONDRIAL"/>
    <property type="match status" value="1"/>
</dbReference>
<evidence type="ECO:0000256" key="1">
    <source>
        <dbReference type="ARBA" id="ARBA00011043"/>
    </source>
</evidence>
<comment type="cofactor">
    <cofactor evidence="10">
        <name>K(+)</name>
        <dbReference type="ChEBI" id="CHEBI:29103"/>
    </cofactor>
    <text evidence="10">Binds 1 potassium ion per subunit.</text>
</comment>
<comment type="subunit">
    <text evidence="10">Homodimer. Heterotetramer of two MnmE and two MnmG subunits.</text>
</comment>
<feature type="binding site" evidence="10">
    <location>
        <begin position="333"/>
        <end position="336"/>
    </location>
    <ligand>
        <name>GTP</name>
        <dbReference type="ChEBI" id="CHEBI:37565"/>
    </ligand>
</feature>
<comment type="function">
    <text evidence="10">Exhibits a very high intrinsic GTPase hydrolysis rate. Involved in the addition of a carboxymethylaminomethyl (cmnm) group at the wobble position (U34) of certain tRNAs, forming tRNA-cmnm(5)s(2)U34.</text>
</comment>
<keyword evidence="8 10" id="KW-0630">Potassium</keyword>
<keyword evidence="6 10" id="KW-0378">Hydrolase</keyword>
<evidence type="ECO:0000256" key="3">
    <source>
        <dbReference type="ARBA" id="ARBA00022694"/>
    </source>
</evidence>
<dbReference type="HAMAP" id="MF_00379">
    <property type="entry name" value="GTPase_MnmE"/>
    <property type="match status" value="1"/>
</dbReference>
<keyword evidence="3 10" id="KW-0819">tRNA processing</keyword>
<evidence type="ECO:0000259" key="12">
    <source>
        <dbReference type="PROSITE" id="PS51709"/>
    </source>
</evidence>
<keyword evidence="9 10" id="KW-0342">GTP-binding</keyword>
<comment type="caution">
    <text evidence="13">The sequence shown here is derived from an EMBL/GenBank/DDBJ whole genome shotgun (WGS) entry which is preliminary data.</text>
</comment>
<dbReference type="InterPro" id="IPR025867">
    <property type="entry name" value="MnmE_helical"/>
</dbReference>
<evidence type="ECO:0000256" key="10">
    <source>
        <dbReference type="HAMAP-Rule" id="MF_00379"/>
    </source>
</evidence>
<feature type="binding site" evidence="10">
    <location>
        <position position="249"/>
    </location>
    <ligand>
        <name>K(+)</name>
        <dbReference type="ChEBI" id="CHEBI:29103"/>
    </ligand>
</feature>
<dbReference type="GO" id="GO:0003924">
    <property type="term" value="F:GTPase activity"/>
    <property type="evidence" value="ECO:0007669"/>
    <property type="project" value="UniProtKB-UniRule"/>
</dbReference>
<name>A0A3N0C1T3_9SPHI</name>
<dbReference type="InterPro" id="IPR006073">
    <property type="entry name" value="GTP-bd"/>
</dbReference>
<feature type="binding site" evidence="10">
    <location>
        <begin position="228"/>
        <end position="233"/>
    </location>
    <ligand>
        <name>GTP</name>
        <dbReference type="ChEBI" id="CHEBI:37565"/>
    </ligand>
</feature>
<evidence type="ECO:0000256" key="6">
    <source>
        <dbReference type="ARBA" id="ARBA00022801"/>
    </source>
</evidence>
<dbReference type="PRINTS" id="PR00326">
    <property type="entry name" value="GTP1OBG"/>
</dbReference>
<dbReference type="InterPro" id="IPR005225">
    <property type="entry name" value="Small_GTP-bd"/>
</dbReference>
<accession>A0A3N0C1T3</accession>
<dbReference type="GO" id="GO:0005829">
    <property type="term" value="C:cytosol"/>
    <property type="evidence" value="ECO:0007669"/>
    <property type="project" value="TreeGrafter"/>
</dbReference>
<dbReference type="GO" id="GO:0042802">
    <property type="term" value="F:identical protein binding"/>
    <property type="evidence" value="ECO:0007669"/>
    <property type="project" value="UniProtKB-ARBA"/>
</dbReference>
<dbReference type="NCBIfam" id="TIGR00231">
    <property type="entry name" value="small_GTP"/>
    <property type="match status" value="1"/>
</dbReference>
<dbReference type="FunFam" id="3.30.1360.120:FF:000003">
    <property type="entry name" value="tRNA modification GTPase MnmE"/>
    <property type="match status" value="1"/>
</dbReference>
<feature type="binding site" evidence="10">
    <location>
        <position position="253"/>
    </location>
    <ligand>
        <name>Mg(2+)</name>
        <dbReference type="ChEBI" id="CHEBI:18420"/>
    </ligand>
</feature>
<dbReference type="CDD" id="cd04164">
    <property type="entry name" value="trmE"/>
    <property type="match status" value="1"/>
</dbReference>
<dbReference type="InterPro" id="IPR027417">
    <property type="entry name" value="P-loop_NTPase"/>
</dbReference>
<organism evidence="13 14">
    <name type="scientific">Pedobacter jejuensis</name>
    <dbReference type="NCBI Taxonomy" id="1268550"/>
    <lineage>
        <taxon>Bacteria</taxon>
        <taxon>Pseudomonadati</taxon>
        <taxon>Bacteroidota</taxon>
        <taxon>Sphingobacteriia</taxon>
        <taxon>Sphingobacteriales</taxon>
        <taxon>Sphingobacteriaceae</taxon>
        <taxon>Pedobacter</taxon>
    </lineage>
</organism>
<keyword evidence="4 10" id="KW-0479">Metal-binding</keyword>
<proteinExistence type="inferred from homology"/>
<dbReference type="GO" id="GO:0046872">
    <property type="term" value="F:metal ion binding"/>
    <property type="evidence" value="ECO:0007669"/>
    <property type="project" value="UniProtKB-KW"/>
</dbReference>
<dbReference type="RefSeq" id="WP_123203954.1">
    <property type="nucleotide sequence ID" value="NZ_RBEE01000002.1"/>
</dbReference>
<dbReference type="InterPro" id="IPR027266">
    <property type="entry name" value="TrmE/GcvT-like"/>
</dbReference>
<dbReference type="SUPFAM" id="SSF52540">
    <property type="entry name" value="P-loop containing nucleoside triphosphate hydrolases"/>
    <property type="match status" value="1"/>
</dbReference>
<feature type="domain" description="TrmE-type G" evidence="12">
    <location>
        <begin position="218"/>
        <end position="374"/>
    </location>
</feature>
<dbReference type="InterPro" id="IPR004520">
    <property type="entry name" value="GTPase_MnmE"/>
</dbReference>
<dbReference type="AlphaFoldDB" id="A0A3N0C1T3"/>
<keyword evidence="14" id="KW-1185">Reference proteome</keyword>
<comment type="subcellular location">
    <subcellularLocation>
        <location evidence="10">Cytoplasm</location>
    </subcellularLocation>
</comment>
<evidence type="ECO:0000256" key="5">
    <source>
        <dbReference type="ARBA" id="ARBA00022741"/>
    </source>
</evidence>
<dbReference type="NCBIfam" id="TIGR00450">
    <property type="entry name" value="mnmE_trmE_thdF"/>
    <property type="match status" value="1"/>
</dbReference>
<dbReference type="FunFam" id="3.40.50.300:FF:001376">
    <property type="entry name" value="tRNA modification GTPase MnmE"/>
    <property type="match status" value="1"/>
</dbReference>
<feature type="binding site" evidence="10">
    <location>
        <position position="228"/>
    </location>
    <ligand>
        <name>K(+)</name>
        <dbReference type="ChEBI" id="CHEBI:29103"/>
    </ligand>
</feature>
<dbReference type="NCBIfam" id="NF003661">
    <property type="entry name" value="PRK05291.1-3"/>
    <property type="match status" value="1"/>
</dbReference>
<dbReference type="GO" id="GO:0005525">
    <property type="term" value="F:GTP binding"/>
    <property type="evidence" value="ECO:0007669"/>
    <property type="project" value="UniProtKB-UniRule"/>
</dbReference>
<evidence type="ECO:0000256" key="4">
    <source>
        <dbReference type="ARBA" id="ARBA00022723"/>
    </source>
</evidence>
<dbReference type="EMBL" id="RBEE01000002">
    <property type="protein sequence ID" value="RNL56439.1"/>
    <property type="molecule type" value="Genomic_DNA"/>
</dbReference>
<dbReference type="PROSITE" id="PS51709">
    <property type="entry name" value="G_TRME"/>
    <property type="match status" value="1"/>
</dbReference>
<dbReference type="Gene3D" id="1.20.120.430">
    <property type="entry name" value="tRNA modification GTPase MnmE domain 2"/>
    <property type="match status" value="1"/>
</dbReference>
<evidence type="ECO:0000256" key="2">
    <source>
        <dbReference type="ARBA" id="ARBA00022490"/>
    </source>
</evidence>
<dbReference type="InterPro" id="IPR031168">
    <property type="entry name" value="G_TrmE"/>
</dbReference>
<feature type="binding site" evidence="10">
    <location>
        <begin position="272"/>
        <end position="275"/>
    </location>
    <ligand>
        <name>GTP</name>
        <dbReference type="ChEBI" id="CHEBI:37565"/>
    </ligand>
</feature>
<dbReference type="SUPFAM" id="SSF116878">
    <property type="entry name" value="TrmE connector domain"/>
    <property type="match status" value="1"/>
</dbReference>
<evidence type="ECO:0000256" key="11">
    <source>
        <dbReference type="RuleBase" id="RU003313"/>
    </source>
</evidence>
<dbReference type="OrthoDB" id="9805918at2"/>
<dbReference type="PANTHER" id="PTHR42714">
    <property type="entry name" value="TRNA MODIFICATION GTPASE GTPBP3"/>
    <property type="match status" value="1"/>
</dbReference>
<dbReference type="Gene3D" id="3.40.50.300">
    <property type="entry name" value="P-loop containing nucleotide triphosphate hydrolases"/>
    <property type="match status" value="1"/>
</dbReference>
<evidence type="ECO:0000256" key="7">
    <source>
        <dbReference type="ARBA" id="ARBA00022842"/>
    </source>
</evidence>
<evidence type="ECO:0000256" key="8">
    <source>
        <dbReference type="ARBA" id="ARBA00022958"/>
    </source>
</evidence>
<dbReference type="Pfam" id="PF12631">
    <property type="entry name" value="MnmE_helical"/>
    <property type="match status" value="1"/>
</dbReference>